<dbReference type="AlphaFoldDB" id="A0A7W9ENV1"/>
<dbReference type="Pfam" id="PF22244">
    <property type="entry name" value="GCE_fung"/>
    <property type="match status" value="1"/>
</dbReference>
<feature type="domain" description="4-O-methyl-glucuronoyl methylesterase-like" evidence="4">
    <location>
        <begin position="218"/>
        <end position="361"/>
    </location>
</feature>
<reference evidence="5 6" key="1">
    <citation type="submission" date="2020-08" db="EMBL/GenBank/DDBJ databases">
        <title>Genomic Encyclopedia of Type Strains, Phase IV (KMG-IV): sequencing the most valuable type-strain genomes for metagenomic binning, comparative biology and taxonomic classification.</title>
        <authorList>
            <person name="Goeker M."/>
        </authorList>
    </citation>
    <scope>NUCLEOTIDE SEQUENCE [LARGE SCALE GENOMIC DNA]</scope>
    <source>
        <strain evidence="5 6">DSM 27163</strain>
    </source>
</reference>
<dbReference type="InterPro" id="IPR029058">
    <property type="entry name" value="AB_hydrolase_fold"/>
</dbReference>
<dbReference type="InterPro" id="IPR054579">
    <property type="entry name" value="GCE-like_dom"/>
</dbReference>
<keyword evidence="6" id="KW-1185">Reference proteome</keyword>
<sequence length="423" mass="45439">MVLLFTAVPVQAQLDGNADEAKVAPYRLPDPLTMADGKRVTSAAEWTARRRPELLALFQRHIYGVTPPAPADMRAVVTDLDRHALGGRAVRKQVTLYLNGSEQGPQTSVLLYLPAGAKAPAPLFVGLNFHGNQAVAADPAIAIAHSWVAAPGKGIVKHRATAASRGIEAGQWPIAQILAAGYGVATFFPGDLYPDGEGKRAESIQPPYAISPSAPDGWGAIATWAWGLSRVYDYLATDADVDRRRVIVIGHSRYGKAALWAGAVDPRFAMVVSNDSGEGGAALYRRDFGETIRVMNDYWFAPRFKTYAGRAEDLPVDAHELIALIAPRPVYVASATEDWWSDPRGEFLAARGADPVYRLFGLPGLGTDRMPPPDQTTGGCIGYHIRSGAHDITAQDWAAYLAFADRHLRPGLADPGGCRPAAD</sequence>
<comment type="caution">
    <text evidence="5">The sequence shown here is derived from an EMBL/GenBank/DDBJ whole genome shotgun (WGS) entry which is preliminary data.</text>
</comment>
<evidence type="ECO:0000259" key="4">
    <source>
        <dbReference type="Pfam" id="PF22244"/>
    </source>
</evidence>
<evidence type="ECO:0000256" key="3">
    <source>
        <dbReference type="ARBA" id="ARBA00022801"/>
    </source>
</evidence>
<evidence type="ECO:0000256" key="1">
    <source>
        <dbReference type="ARBA" id="ARBA00022487"/>
    </source>
</evidence>
<dbReference type="Proteomes" id="UP000537161">
    <property type="component" value="Unassembled WGS sequence"/>
</dbReference>
<dbReference type="EMBL" id="JACIJH010000001">
    <property type="protein sequence ID" value="MBB5704877.1"/>
    <property type="molecule type" value="Genomic_DNA"/>
</dbReference>
<dbReference type="Gene3D" id="3.40.50.1820">
    <property type="entry name" value="alpha/beta hydrolase"/>
    <property type="match status" value="1"/>
</dbReference>
<name>A0A7W9ENV1_9SPHN</name>
<accession>A0A7W9ENV1</accession>
<dbReference type="SUPFAM" id="SSF53474">
    <property type="entry name" value="alpha/beta-Hydrolases"/>
    <property type="match status" value="1"/>
</dbReference>
<keyword evidence="3" id="KW-0378">Hydrolase</keyword>
<organism evidence="5 6">
    <name type="scientific">Sphingopyxis panaciterrulae</name>
    <dbReference type="NCBI Taxonomy" id="462372"/>
    <lineage>
        <taxon>Bacteria</taxon>
        <taxon>Pseudomonadati</taxon>
        <taxon>Pseudomonadota</taxon>
        <taxon>Alphaproteobacteria</taxon>
        <taxon>Sphingomonadales</taxon>
        <taxon>Sphingomonadaceae</taxon>
        <taxon>Sphingopyxis</taxon>
    </lineage>
</organism>
<dbReference type="GO" id="GO:0052689">
    <property type="term" value="F:carboxylic ester hydrolase activity"/>
    <property type="evidence" value="ECO:0007669"/>
    <property type="project" value="UniProtKB-KW"/>
</dbReference>
<evidence type="ECO:0000313" key="6">
    <source>
        <dbReference type="Proteomes" id="UP000537161"/>
    </source>
</evidence>
<evidence type="ECO:0000313" key="5">
    <source>
        <dbReference type="EMBL" id="MBB5704877.1"/>
    </source>
</evidence>
<gene>
    <name evidence="5" type="ORF">FHR21_000202</name>
</gene>
<evidence type="ECO:0000256" key="2">
    <source>
        <dbReference type="ARBA" id="ARBA00022729"/>
    </source>
</evidence>
<protein>
    <recommendedName>
        <fullName evidence="4">4-O-methyl-glucuronoyl methylesterase-like domain-containing protein</fullName>
    </recommendedName>
</protein>
<keyword evidence="2" id="KW-0732">Signal</keyword>
<keyword evidence="1" id="KW-0719">Serine esterase</keyword>
<proteinExistence type="predicted"/>